<organism evidence="1 2">
    <name type="scientific">Vagococcus entomophilus</name>
    <dbReference type="NCBI Taxonomy" id="1160095"/>
    <lineage>
        <taxon>Bacteria</taxon>
        <taxon>Bacillati</taxon>
        <taxon>Bacillota</taxon>
        <taxon>Bacilli</taxon>
        <taxon>Lactobacillales</taxon>
        <taxon>Enterococcaceae</taxon>
        <taxon>Vagococcus</taxon>
    </lineage>
</organism>
<accession>A0A430AHA3</accession>
<sequence length="133" mass="15290">MSKFSSLKRQLNSIESRKADSLLLVEELRLLLAHSLLDKLNVEKEIECMFDGGCSQKLKRDTSITMEEWADKINKTDISKELKSQLINEYKTRSFSPQSISWFYETPKEGLTLKPIEETSKEIEAYLNLIGGV</sequence>
<proteinExistence type="predicted"/>
<protein>
    <submittedName>
        <fullName evidence="1">Uncharacterized protein</fullName>
    </submittedName>
</protein>
<evidence type="ECO:0000313" key="1">
    <source>
        <dbReference type="EMBL" id="RSU07290.1"/>
    </source>
</evidence>
<dbReference type="RefSeq" id="WP_126825180.1">
    <property type="nucleotide sequence ID" value="NZ_JBHLWU010000002.1"/>
</dbReference>
<dbReference type="EMBL" id="NGJZ01000002">
    <property type="protein sequence ID" value="RSU07290.1"/>
    <property type="molecule type" value="Genomic_DNA"/>
</dbReference>
<keyword evidence="2" id="KW-1185">Reference proteome</keyword>
<gene>
    <name evidence="1" type="ORF">CBF30_08540</name>
</gene>
<reference evidence="1 2" key="1">
    <citation type="submission" date="2017-05" db="EMBL/GenBank/DDBJ databases">
        <title>Vagococcus spp. assemblies.</title>
        <authorList>
            <person name="Gulvik C.A."/>
        </authorList>
    </citation>
    <scope>NUCLEOTIDE SEQUENCE [LARGE SCALE GENOMIC DNA]</scope>
    <source>
        <strain evidence="1 2">DSM 24756</strain>
    </source>
</reference>
<name>A0A430AHA3_9ENTE</name>
<dbReference type="Proteomes" id="UP000288669">
    <property type="component" value="Unassembled WGS sequence"/>
</dbReference>
<dbReference type="AlphaFoldDB" id="A0A430AHA3"/>
<evidence type="ECO:0000313" key="2">
    <source>
        <dbReference type="Proteomes" id="UP000288669"/>
    </source>
</evidence>
<comment type="caution">
    <text evidence="1">The sequence shown here is derived from an EMBL/GenBank/DDBJ whole genome shotgun (WGS) entry which is preliminary data.</text>
</comment>